<feature type="domain" description="ABC transmembrane type-1" evidence="10">
    <location>
        <begin position="207"/>
        <end position="414"/>
    </location>
</feature>
<dbReference type="CDD" id="cd06261">
    <property type="entry name" value="TM_PBP2"/>
    <property type="match status" value="1"/>
</dbReference>
<organism evidence="11 12">
    <name type="scientific">Desulfolithobacter dissulfuricans</name>
    <dbReference type="NCBI Taxonomy" id="2795293"/>
    <lineage>
        <taxon>Bacteria</taxon>
        <taxon>Pseudomonadati</taxon>
        <taxon>Thermodesulfobacteriota</taxon>
        <taxon>Desulfobulbia</taxon>
        <taxon>Desulfobulbales</taxon>
        <taxon>Desulfobulbaceae</taxon>
        <taxon>Desulfolithobacter</taxon>
    </lineage>
</organism>
<evidence type="ECO:0000256" key="4">
    <source>
        <dbReference type="ARBA" id="ARBA00022448"/>
    </source>
</evidence>
<dbReference type="KEGG" id="ddu:GF1_31460"/>
<feature type="transmembrane region" description="Helical" evidence="9">
    <location>
        <begin position="211"/>
        <end position="232"/>
    </location>
</feature>
<comment type="subcellular location">
    <subcellularLocation>
        <location evidence="1 9">Cell membrane</location>
        <topology evidence="1 9">Multi-pass membrane protein</topology>
    </subcellularLocation>
</comment>
<dbReference type="RefSeq" id="WP_267927488.1">
    <property type="nucleotide sequence ID" value="NZ_AP024233.1"/>
</dbReference>
<sequence length="425" mass="47039">MKRKNNEMSTMERVGQGLGKRYRRERRFRMLGLLAIMASLGFLLVLFGSIVSRGYTAFIQTEIRLPIHFDARVFDVGNLARADYAALVKASMRELFPEVKGRRDKRQLYRLVSSGAAYTLQKMVVADPAMIGTTRDVWLPADDEVDMFVKGYIKRDVEESARRLTDQQIRWIDHLAESGRLERRFNAIFFSAGDSREPELAGIRGAAMGSLFTLLVTLGLSFPIGVASAVYLEEFAPRNRWTDLIEVNINNLAAVPSIVFGLLGLAVFLNFFGMPRSTPLVGGLVLTLMTLPTIIIASRASLKSVPPSIREAALGVGASKMQTIFHHVLPLAMPGMMTGTIIGMAQALGETAPLLMIGMVAFIVDIPQGFTDPATVLPVQIYLWADSPERASVERTSAAIMVLLAFLILMNGAAVLLRKKFERRW</sequence>
<evidence type="ECO:0000313" key="11">
    <source>
        <dbReference type="EMBL" id="BCO10770.1"/>
    </source>
</evidence>
<feature type="transmembrane region" description="Helical" evidence="9">
    <location>
        <begin position="252"/>
        <end position="274"/>
    </location>
</feature>
<keyword evidence="6 9" id="KW-0812">Transmembrane</keyword>
<evidence type="ECO:0000313" key="12">
    <source>
        <dbReference type="Proteomes" id="UP001063350"/>
    </source>
</evidence>
<dbReference type="PANTHER" id="PTHR43470">
    <property type="entry name" value="PHOSPHATE TRANSPORT SYSTEM PERMEASE PROTEIN PSTA-RELATED"/>
    <property type="match status" value="1"/>
</dbReference>
<reference evidence="11" key="1">
    <citation type="submission" date="2020-12" db="EMBL/GenBank/DDBJ databases">
        <title>Desulfobium dissulfuricans gen. nov., sp. nov., a novel mesophilic, sulfate-reducing bacterium isolated from a deep-sea hydrothermal vent.</title>
        <authorList>
            <person name="Hashimoto Y."/>
            <person name="Tame A."/>
            <person name="Sawayama S."/>
            <person name="Miyazaki J."/>
            <person name="Takai K."/>
            <person name="Nakagawa S."/>
        </authorList>
    </citation>
    <scope>NUCLEOTIDE SEQUENCE</scope>
    <source>
        <strain evidence="11">GF1</strain>
    </source>
</reference>
<comment type="similarity">
    <text evidence="2 9">Belongs to the binding-protein-dependent transport system permease family. CysTW subfamily.</text>
</comment>
<dbReference type="GO" id="GO:0035435">
    <property type="term" value="P:phosphate ion transmembrane transport"/>
    <property type="evidence" value="ECO:0007669"/>
    <property type="project" value="InterPro"/>
</dbReference>
<keyword evidence="5 9" id="KW-1003">Cell membrane</keyword>
<dbReference type="GO" id="GO:0005886">
    <property type="term" value="C:plasma membrane"/>
    <property type="evidence" value="ECO:0007669"/>
    <property type="project" value="UniProtKB-SubCell"/>
</dbReference>
<feature type="transmembrane region" description="Helical" evidence="9">
    <location>
        <begin position="328"/>
        <end position="349"/>
    </location>
</feature>
<dbReference type="AlphaFoldDB" id="A0A915U496"/>
<comment type="caution">
    <text evidence="9">Lacks conserved residue(s) required for the propagation of feature annotation.</text>
</comment>
<dbReference type="InterPro" id="IPR024573">
    <property type="entry name" value="DUF3333"/>
</dbReference>
<keyword evidence="12" id="KW-1185">Reference proteome</keyword>
<dbReference type="SUPFAM" id="SSF161098">
    <property type="entry name" value="MetI-like"/>
    <property type="match status" value="1"/>
</dbReference>
<protein>
    <recommendedName>
        <fullName evidence="3 9">Phosphate transport system permease protein PstA</fullName>
    </recommendedName>
</protein>
<evidence type="ECO:0000259" key="10">
    <source>
        <dbReference type="PROSITE" id="PS50928"/>
    </source>
</evidence>
<dbReference type="InterPro" id="IPR035906">
    <property type="entry name" value="MetI-like_sf"/>
</dbReference>
<evidence type="ECO:0000256" key="9">
    <source>
        <dbReference type="RuleBase" id="RU363043"/>
    </source>
</evidence>
<dbReference type="PROSITE" id="PS50928">
    <property type="entry name" value="ABC_TM1"/>
    <property type="match status" value="1"/>
</dbReference>
<dbReference type="PANTHER" id="PTHR43470:SF5">
    <property type="entry name" value="PHOSPHATE TRANSPORT SYSTEM PERMEASE PROTEIN PSTA"/>
    <property type="match status" value="1"/>
</dbReference>
<evidence type="ECO:0000256" key="3">
    <source>
        <dbReference type="ARBA" id="ARBA00016864"/>
    </source>
</evidence>
<gene>
    <name evidence="11" type="ORF">GF1_31460</name>
</gene>
<dbReference type="EMBL" id="AP024233">
    <property type="protein sequence ID" value="BCO10770.1"/>
    <property type="molecule type" value="Genomic_DNA"/>
</dbReference>
<dbReference type="InterPro" id="IPR005672">
    <property type="entry name" value="Phosphate_PstA"/>
</dbReference>
<evidence type="ECO:0000256" key="8">
    <source>
        <dbReference type="ARBA" id="ARBA00023136"/>
    </source>
</evidence>
<proteinExistence type="inferred from homology"/>
<evidence type="ECO:0000256" key="6">
    <source>
        <dbReference type="ARBA" id="ARBA00022692"/>
    </source>
</evidence>
<evidence type="ECO:0000256" key="7">
    <source>
        <dbReference type="ARBA" id="ARBA00022989"/>
    </source>
</evidence>
<dbReference type="Gene3D" id="1.10.3720.10">
    <property type="entry name" value="MetI-like"/>
    <property type="match status" value="1"/>
</dbReference>
<evidence type="ECO:0000256" key="1">
    <source>
        <dbReference type="ARBA" id="ARBA00004651"/>
    </source>
</evidence>
<accession>A0A915U496</accession>
<feature type="transmembrane region" description="Helical" evidence="9">
    <location>
        <begin position="398"/>
        <end position="417"/>
    </location>
</feature>
<evidence type="ECO:0000256" key="5">
    <source>
        <dbReference type="ARBA" id="ARBA00022475"/>
    </source>
</evidence>
<feature type="transmembrane region" description="Helical" evidence="9">
    <location>
        <begin position="280"/>
        <end position="302"/>
    </location>
</feature>
<dbReference type="NCBIfam" id="TIGR00974">
    <property type="entry name" value="3a0107s02c"/>
    <property type="match status" value="1"/>
</dbReference>
<dbReference type="InterPro" id="IPR000515">
    <property type="entry name" value="MetI-like"/>
</dbReference>
<evidence type="ECO:0000256" key="2">
    <source>
        <dbReference type="ARBA" id="ARBA00007069"/>
    </source>
</evidence>
<keyword evidence="7 9" id="KW-1133">Transmembrane helix</keyword>
<dbReference type="Proteomes" id="UP001063350">
    <property type="component" value="Chromosome"/>
</dbReference>
<keyword evidence="4" id="KW-0813">Transport</keyword>
<dbReference type="GO" id="GO:0005315">
    <property type="term" value="F:phosphate transmembrane transporter activity"/>
    <property type="evidence" value="ECO:0007669"/>
    <property type="project" value="InterPro"/>
</dbReference>
<dbReference type="Pfam" id="PF00528">
    <property type="entry name" value="BPD_transp_1"/>
    <property type="match status" value="1"/>
</dbReference>
<name>A0A915U496_9BACT</name>
<dbReference type="Pfam" id="PF11812">
    <property type="entry name" value="DUF3333"/>
    <property type="match status" value="1"/>
</dbReference>
<keyword evidence="8 9" id="KW-0472">Membrane</keyword>